<dbReference type="Pfam" id="PF13443">
    <property type="entry name" value="HTH_26"/>
    <property type="match status" value="1"/>
</dbReference>
<name>A0ABT9YM24_9BACI</name>
<evidence type="ECO:0000313" key="2">
    <source>
        <dbReference type="EMBL" id="MDQ0208927.1"/>
    </source>
</evidence>
<evidence type="ECO:0000313" key="3">
    <source>
        <dbReference type="Proteomes" id="UP001225034"/>
    </source>
</evidence>
<proteinExistence type="predicted"/>
<dbReference type="GO" id="GO:0003677">
    <property type="term" value="F:DNA binding"/>
    <property type="evidence" value="ECO:0007669"/>
    <property type="project" value="UniProtKB-KW"/>
</dbReference>
<gene>
    <name evidence="2" type="ORF">J2S05_003751</name>
</gene>
<sequence>MENRNNTSLYPDYSGLDKKLAEKGKMKINLREDLNLSPGTVSKLGRGEFVNLKTLALICGYLDCAIEDVVEFKKR</sequence>
<protein>
    <submittedName>
        <fullName evidence="2">DNA-binding Xre family transcriptional regulator</fullName>
    </submittedName>
</protein>
<accession>A0ABT9YM24</accession>
<dbReference type="EMBL" id="JAUSUA010000007">
    <property type="protein sequence ID" value="MDQ0208927.1"/>
    <property type="molecule type" value="Genomic_DNA"/>
</dbReference>
<dbReference type="SUPFAM" id="SSF47413">
    <property type="entry name" value="lambda repressor-like DNA-binding domains"/>
    <property type="match status" value="1"/>
</dbReference>
<dbReference type="InterPro" id="IPR010982">
    <property type="entry name" value="Lambda_DNA-bd_dom_sf"/>
</dbReference>
<dbReference type="InterPro" id="IPR001387">
    <property type="entry name" value="Cro/C1-type_HTH"/>
</dbReference>
<evidence type="ECO:0000259" key="1">
    <source>
        <dbReference type="Pfam" id="PF13443"/>
    </source>
</evidence>
<keyword evidence="3" id="KW-1185">Reference proteome</keyword>
<keyword evidence="2" id="KW-0238">DNA-binding</keyword>
<dbReference type="RefSeq" id="WP_306985375.1">
    <property type="nucleotide sequence ID" value="NZ_JAUSUA010000007.1"/>
</dbReference>
<organism evidence="2 3">
    <name type="scientific">Alkalicoccobacillus murimartini</name>
    <dbReference type="NCBI Taxonomy" id="171685"/>
    <lineage>
        <taxon>Bacteria</taxon>
        <taxon>Bacillati</taxon>
        <taxon>Bacillota</taxon>
        <taxon>Bacilli</taxon>
        <taxon>Bacillales</taxon>
        <taxon>Bacillaceae</taxon>
        <taxon>Alkalicoccobacillus</taxon>
    </lineage>
</organism>
<dbReference type="Proteomes" id="UP001225034">
    <property type="component" value="Unassembled WGS sequence"/>
</dbReference>
<reference evidence="2 3" key="1">
    <citation type="submission" date="2023-07" db="EMBL/GenBank/DDBJ databases">
        <title>Genomic Encyclopedia of Type Strains, Phase IV (KMG-IV): sequencing the most valuable type-strain genomes for metagenomic binning, comparative biology and taxonomic classification.</title>
        <authorList>
            <person name="Goeker M."/>
        </authorList>
    </citation>
    <scope>NUCLEOTIDE SEQUENCE [LARGE SCALE GENOMIC DNA]</scope>
    <source>
        <strain evidence="2 3">DSM 19154</strain>
    </source>
</reference>
<comment type="caution">
    <text evidence="2">The sequence shown here is derived from an EMBL/GenBank/DDBJ whole genome shotgun (WGS) entry which is preliminary data.</text>
</comment>
<feature type="domain" description="HTH cro/C1-type" evidence="1">
    <location>
        <begin position="16"/>
        <end position="74"/>
    </location>
</feature>